<reference evidence="2" key="1">
    <citation type="submission" date="2022-06" db="EMBL/GenBank/DDBJ databases">
        <authorList>
            <person name="Berger JAMES D."/>
            <person name="Berger JAMES D."/>
        </authorList>
    </citation>
    <scope>NUCLEOTIDE SEQUENCE [LARGE SCALE GENOMIC DNA]</scope>
</reference>
<keyword evidence="1" id="KW-0472">Membrane</keyword>
<organism evidence="2 3">
    <name type="scientific">Trichobilharzia regenti</name>
    <name type="common">Nasal bird schistosome</name>
    <dbReference type="NCBI Taxonomy" id="157069"/>
    <lineage>
        <taxon>Eukaryota</taxon>
        <taxon>Metazoa</taxon>
        <taxon>Spiralia</taxon>
        <taxon>Lophotrochozoa</taxon>
        <taxon>Platyhelminthes</taxon>
        <taxon>Trematoda</taxon>
        <taxon>Digenea</taxon>
        <taxon>Strigeidida</taxon>
        <taxon>Schistosomatoidea</taxon>
        <taxon>Schistosomatidae</taxon>
        <taxon>Trichobilharzia</taxon>
    </lineage>
</organism>
<dbReference type="Pfam" id="PF03034">
    <property type="entry name" value="PSS"/>
    <property type="match status" value="1"/>
</dbReference>
<comment type="function">
    <text evidence="1">Catalyzes a base-exchange reaction in which the polar head group of phosphatidylethanolamine (PE) is replaced by L-serine.</text>
</comment>
<dbReference type="Proteomes" id="UP000050795">
    <property type="component" value="Unassembled WGS sequence"/>
</dbReference>
<keyword evidence="2" id="KW-1185">Reference proteome</keyword>
<keyword evidence="1" id="KW-0808">Transferase</keyword>
<keyword evidence="1" id="KW-1208">Phospholipid metabolism</keyword>
<accession>A0AA85K0S8</accession>
<evidence type="ECO:0000313" key="3">
    <source>
        <dbReference type="WBParaSite" id="TREG1_58470.1"/>
    </source>
</evidence>
<dbReference type="WBParaSite" id="TREG1_58470.1">
    <property type="protein sequence ID" value="TREG1_58470.1"/>
    <property type="gene ID" value="TREG1_58470"/>
</dbReference>
<proteinExistence type="inferred from homology"/>
<feature type="transmembrane region" description="Helical" evidence="1">
    <location>
        <begin position="80"/>
        <end position="98"/>
    </location>
</feature>
<comment type="subcellular location">
    <subcellularLocation>
        <location evidence="1">Endoplasmic reticulum membrane</location>
        <topology evidence="1">Multi-pass membrane protein</topology>
    </subcellularLocation>
</comment>
<keyword evidence="1" id="KW-0256">Endoplasmic reticulum</keyword>
<comment type="caution">
    <text evidence="1">Lacks conserved residue(s) required for the propagation of feature annotation.</text>
</comment>
<keyword evidence="1" id="KW-0594">Phospholipid biosynthesis</keyword>
<keyword evidence="1" id="KW-0443">Lipid metabolism</keyword>
<evidence type="ECO:0000256" key="1">
    <source>
        <dbReference type="RuleBase" id="RU368094"/>
    </source>
</evidence>
<dbReference type="GO" id="GO:0106245">
    <property type="term" value="F:L-serine-phosphatidylethanolamine phosphatidyltransferase activity"/>
    <property type="evidence" value="ECO:0007669"/>
    <property type="project" value="UniProtKB-UniRule"/>
</dbReference>
<dbReference type="GO" id="GO:0006659">
    <property type="term" value="P:phosphatidylserine biosynthetic process"/>
    <property type="evidence" value="ECO:0007669"/>
    <property type="project" value="UniProtKB-UniRule"/>
</dbReference>
<keyword evidence="1" id="KW-1133">Transmembrane helix</keyword>
<feature type="transmembrane region" description="Helical" evidence="1">
    <location>
        <begin position="110"/>
        <end position="131"/>
    </location>
</feature>
<dbReference type="EC" id="2.7.8.29" evidence="1"/>
<comment type="similarity">
    <text evidence="1">Belongs to the phosphatidyl serine synthase family.</text>
</comment>
<comment type="pathway">
    <text evidence="1">Phospholipid metabolism; phosphatidylserine biosynthesis.</text>
</comment>
<evidence type="ECO:0000313" key="2">
    <source>
        <dbReference type="Proteomes" id="UP000050795"/>
    </source>
</evidence>
<keyword evidence="1" id="KW-0812">Transmembrane</keyword>
<protein>
    <recommendedName>
        <fullName evidence="1">Phosphatidylserine synthase</fullName>
        <ecNumber evidence="1">2.7.8.29</ecNumber>
    </recommendedName>
    <alternativeName>
        <fullName evidence="1">Serine-exchange enzyme</fullName>
    </alternativeName>
</protein>
<dbReference type="AlphaFoldDB" id="A0AA85K0S8"/>
<dbReference type="GO" id="GO:0005789">
    <property type="term" value="C:endoplasmic reticulum membrane"/>
    <property type="evidence" value="ECO:0007669"/>
    <property type="project" value="UniProtKB-SubCell"/>
</dbReference>
<keyword evidence="1" id="KW-0444">Lipid biosynthesis</keyword>
<name>A0AA85K0S8_TRIRE</name>
<reference evidence="3" key="2">
    <citation type="submission" date="2023-11" db="UniProtKB">
        <authorList>
            <consortium name="WormBaseParasite"/>
        </authorList>
    </citation>
    <scope>IDENTIFICATION</scope>
</reference>
<comment type="catalytic activity">
    <reaction evidence="1">
        <text>a 1,2-diacyl-sn-glycero-3-phosphoethanolamine + L-serine = a 1,2-diacyl-sn-glycero-3-phospho-L-serine + ethanolamine</text>
        <dbReference type="Rhea" id="RHEA:27606"/>
        <dbReference type="ChEBI" id="CHEBI:33384"/>
        <dbReference type="ChEBI" id="CHEBI:57262"/>
        <dbReference type="ChEBI" id="CHEBI:57603"/>
        <dbReference type="ChEBI" id="CHEBI:64612"/>
        <dbReference type="EC" id="2.7.8.29"/>
    </reaction>
</comment>
<feature type="transmembrane region" description="Helical" evidence="1">
    <location>
        <begin position="46"/>
        <end position="68"/>
    </location>
</feature>
<sequence length="183" mass="21346">MRSSCRFDENRIVSTAKANEPRKGTFNWEDEKTKTKEFYDDGTSTFFWNAHTVLCLIIFACILTYVAVAENGNYSSEYNMKRGISAVIMVFLLFGVVHTPDGPFLRPHPAFWRFVLCLSILYELILVFLLFQSVDDARQWLRYLDLELGKPLEEKDYGEIVEYTIGIHRMIHGIILSQKWMVL</sequence>
<dbReference type="InterPro" id="IPR004277">
    <property type="entry name" value="PSS"/>
</dbReference>